<dbReference type="AlphaFoldDB" id="A0A1E7EYR2"/>
<keyword evidence="3" id="KW-1185">Reference proteome</keyword>
<feature type="signal peptide" evidence="1">
    <location>
        <begin position="1"/>
        <end position="23"/>
    </location>
</feature>
<feature type="chain" id="PRO_5009192503" evidence="1">
    <location>
        <begin position="24"/>
        <end position="238"/>
    </location>
</feature>
<proteinExistence type="predicted"/>
<organism evidence="2 3">
    <name type="scientific">Fragilariopsis cylindrus CCMP1102</name>
    <dbReference type="NCBI Taxonomy" id="635003"/>
    <lineage>
        <taxon>Eukaryota</taxon>
        <taxon>Sar</taxon>
        <taxon>Stramenopiles</taxon>
        <taxon>Ochrophyta</taxon>
        <taxon>Bacillariophyta</taxon>
        <taxon>Bacillariophyceae</taxon>
        <taxon>Bacillariophycidae</taxon>
        <taxon>Bacillariales</taxon>
        <taxon>Bacillariaceae</taxon>
        <taxon>Fragilariopsis</taxon>
    </lineage>
</organism>
<reference evidence="2 3" key="1">
    <citation type="submission" date="2016-09" db="EMBL/GenBank/DDBJ databases">
        <title>Extensive genetic diversity and differential bi-allelic expression allows diatom success in the polar Southern Ocean.</title>
        <authorList>
            <consortium name="DOE Joint Genome Institute"/>
            <person name="Mock T."/>
            <person name="Otillar R.P."/>
            <person name="Strauss J."/>
            <person name="Dupont C."/>
            <person name="Frickenhaus S."/>
            <person name="Maumus F."/>
            <person name="Mcmullan M."/>
            <person name="Sanges R."/>
            <person name="Schmutz J."/>
            <person name="Toseland A."/>
            <person name="Valas R."/>
            <person name="Veluchamy A."/>
            <person name="Ward B.J."/>
            <person name="Allen A."/>
            <person name="Barry K."/>
            <person name="Falciatore A."/>
            <person name="Ferrante M."/>
            <person name="Fortunato A.E."/>
            <person name="Gloeckner G."/>
            <person name="Gruber A."/>
            <person name="Hipkin R."/>
            <person name="Janech M."/>
            <person name="Kroth P."/>
            <person name="Leese F."/>
            <person name="Lindquist E."/>
            <person name="Lyon B.R."/>
            <person name="Martin J."/>
            <person name="Mayer C."/>
            <person name="Parker M."/>
            <person name="Quesneville H."/>
            <person name="Raymond J."/>
            <person name="Uhlig C."/>
            <person name="Valentin K.U."/>
            <person name="Worden A.Z."/>
            <person name="Armbrust E.V."/>
            <person name="Bowler C."/>
            <person name="Green B."/>
            <person name="Moulton V."/>
            <person name="Van Oosterhout C."/>
            <person name="Grigoriev I."/>
        </authorList>
    </citation>
    <scope>NUCLEOTIDE SEQUENCE [LARGE SCALE GENOMIC DNA]</scope>
    <source>
        <strain evidence="2 3">CCMP1102</strain>
    </source>
</reference>
<evidence type="ECO:0000256" key="1">
    <source>
        <dbReference type="SAM" id="SignalP"/>
    </source>
</evidence>
<accession>A0A1E7EYR2</accession>
<keyword evidence="1" id="KW-0732">Signal</keyword>
<dbReference type="InParanoid" id="A0A1E7EYR2"/>
<protein>
    <submittedName>
        <fullName evidence="2">Uncharacterized protein</fullName>
    </submittedName>
</protein>
<evidence type="ECO:0000313" key="3">
    <source>
        <dbReference type="Proteomes" id="UP000095751"/>
    </source>
</evidence>
<gene>
    <name evidence="2" type="ORF">FRACYDRAFT_246437</name>
</gene>
<sequence length="238" mass="26066">MPKIKGSFFFVVSALLASDSSSASTSTSSLRGLKTVDDVDTQNGPEESLGQCDEYGYKATGDSICQASDKGIVSLVQKSSDRLPRDDPDLIYGIELEYAKDDNVGRSIKFRVANPFADEADIFVRYRKMVGQYAYEPRCESMPNTKSGCDLDAPEIEVGCVEYPGVEPFALVNVYFVSKQDNSFIRLNAKDGAAVEKCCRPPAEYNDDDNGVVKYTYKIQCACPIPSNFSPADLVGFN</sequence>
<evidence type="ECO:0000313" key="2">
    <source>
        <dbReference type="EMBL" id="OEU10683.1"/>
    </source>
</evidence>
<dbReference type="KEGG" id="fcy:FRACYDRAFT_246437"/>
<dbReference type="EMBL" id="KV784370">
    <property type="protein sequence ID" value="OEU10683.1"/>
    <property type="molecule type" value="Genomic_DNA"/>
</dbReference>
<dbReference type="Proteomes" id="UP000095751">
    <property type="component" value="Unassembled WGS sequence"/>
</dbReference>
<name>A0A1E7EYR2_9STRA</name>